<dbReference type="GO" id="GO:0020037">
    <property type="term" value="F:heme binding"/>
    <property type="evidence" value="ECO:0007669"/>
    <property type="project" value="InterPro"/>
</dbReference>
<keyword evidence="2" id="KW-0349">Heme</keyword>
<keyword evidence="2" id="KW-0408">Iron</keyword>
<name>A0A1H2UT36_9PSEU</name>
<dbReference type="AlphaFoldDB" id="A0A1H2UT36"/>
<keyword evidence="2" id="KW-0560">Oxidoreductase</keyword>
<dbReference type="Gene3D" id="1.10.630.10">
    <property type="entry name" value="Cytochrome P450"/>
    <property type="match status" value="1"/>
</dbReference>
<dbReference type="PANTHER" id="PTHR46696">
    <property type="entry name" value="P450, PUTATIVE (EUROFUNG)-RELATED"/>
    <property type="match status" value="1"/>
</dbReference>
<dbReference type="InterPro" id="IPR002397">
    <property type="entry name" value="Cyt_P450_B"/>
</dbReference>
<protein>
    <submittedName>
        <fullName evidence="4">Cytochrome P450</fullName>
    </submittedName>
</protein>
<keyword evidence="2" id="KW-0479">Metal-binding</keyword>
<organism evidence="4 5">
    <name type="scientific">Saccharopolyspora shandongensis</name>
    <dbReference type="NCBI Taxonomy" id="418495"/>
    <lineage>
        <taxon>Bacteria</taxon>
        <taxon>Bacillati</taxon>
        <taxon>Actinomycetota</taxon>
        <taxon>Actinomycetes</taxon>
        <taxon>Pseudonocardiales</taxon>
        <taxon>Pseudonocardiaceae</taxon>
        <taxon>Saccharopolyspora</taxon>
    </lineage>
</organism>
<dbReference type="Proteomes" id="UP000199529">
    <property type="component" value="Unassembled WGS sequence"/>
</dbReference>
<evidence type="ECO:0000256" key="3">
    <source>
        <dbReference type="SAM" id="MobiDB-lite"/>
    </source>
</evidence>
<sequence>MSDVTAEPTGEKVKPAFKPYDGKADHPWEELAHDRARCPVVHHPELNSIQVTTYEGMKTVTRNNAAFSSTHSASWPMEKPVPVENQVFAFADPPRHTRQRRLVVKALSASRIESMRPFAERTANDLIDAVVAKGDEFDLMADFAEPMSEAHICELLGIPDDVRQQFLHMSMLTDTTAQANSAGTASPEVENWRQFLKEAVQSRRAAGPGSDDLLTTLCFAEEDGYQFDENEIGLVLMGLIAGGGSTGPAIGNLAYALEQHPEQKAKYLADIDGLTDAAVDEGFRYDGPILGLYRMTLQEGTIQDGFRASPGDRIWFSLAAANHDPEAFDRPDEFILDRNWSELPPVMAFGHGPHHCIGMNLGRLQVEVGISTLYKRLPNLRLRPGFQPRQIPGPLFRAWTSLEMVHDGPARPRTDVS</sequence>
<dbReference type="GO" id="GO:0016705">
    <property type="term" value="F:oxidoreductase activity, acting on paired donors, with incorporation or reduction of molecular oxygen"/>
    <property type="evidence" value="ECO:0007669"/>
    <property type="project" value="InterPro"/>
</dbReference>
<dbReference type="GO" id="GO:0004497">
    <property type="term" value="F:monooxygenase activity"/>
    <property type="evidence" value="ECO:0007669"/>
    <property type="project" value="UniProtKB-KW"/>
</dbReference>
<dbReference type="InterPro" id="IPR017972">
    <property type="entry name" value="Cyt_P450_CS"/>
</dbReference>
<evidence type="ECO:0000256" key="1">
    <source>
        <dbReference type="ARBA" id="ARBA00010617"/>
    </source>
</evidence>
<dbReference type="InterPro" id="IPR036396">
    <property type="entry name" value="Cyt_P450_sf"/>
</dbReference>
<feature type="compositionally biased region" description="Basic and acidic residues" evidence="3">
    <location>
        <begin position="9"/>
        <end position="21"/>
    </location>
</feature>
<dbReference type="PANTHER" id="PTHR46696:SF6">
    <property type="entry name" value="P450, PUTATIVE (EUROFUNG)-RELATED"/>
    <property type="match status" value="1"/>
</dbReference>
<dbReference type="PROSITE" id="PS00086">
    <property type="entry name" value="CYTOCHROME_P450"/>
    <property type="match status" value="1"/>
</dbReference>
<dbReference type="GO" id="GO:0005506">
    <property type="term" value="F:iron ion binding"/>
    <property type="evidence" value="ECO:0007669"/>
    <property type="project" value="InterPro"/>
</dbReference>
<evidence type="ECO:0000313" key="5">
    <source>
        <dbReference type="Proteomes" id="UP000199529"/>
    </source>
</evidence>
<dbReference type="Pfam" id="PF00067">
    <property type="entry name" value="p450"/>
    <property type="match status" value="1"/>
</dbReference>
<reference evidence="5" key="1">
    <citation type="submission" date="2016-10" db="EMBL/GenBank/DDBJ databases">
        <authorList>
            <person name="Varghese N."/>
            <person name="Submissions S."/>
        </authorList>
    </citation>
    <scope>NUCLEOTIDE SEQUENCE [LARGE SCALE GENOMIC DNA]</scope>
    <source>
        <strain evidence="5">CGMCC 4.3530</strain>
    </source>
</reference>
<keyword evidence="5" id="KW-1185">Reference proteome</keyword>
<comment type="similarity">
    <text evidence="1 2">Belongs to the cytochrome P450 family.</text>
</comment>
<evidence type="ECO:0000256" key="2">
    <source>
        <dbReference type="RuleBase" id="RU000461"/>
    </source>
</evidence>
<dbReference type="SUPFAM" id="SSF48264">
    <property type="entry name" value="Cytochrome P450"/>
    <property type="match status" value="1"/>
</dbReference>
<proteinExistence type="inferred from homology"/>
<accession>A0A1H2UT36</accession>
<evidence type="ECO:0000313" key="4">
    <source>
        <dbReference type="EMBL" id="SDW59220.1"/>
    </source>
</evidence>
<dbReference type="RefSeq" id="WP_177226297.1">
    <property type="nucleotide sequence ID" value="NZ_FNOK01000004.1"/>
</dbReference>
<feature type="region of interest" description="Disordered" evidence="3">
    <location>
        <begin position="1"/>
        <end position="21"/>
    </location>
</feature>
<dbReference type="EMBL" id="FNOK01000004">
    <property type="protein sequence ID" value="SDW59220.1"/>
    <property type="molecule type" value="Genomic_DNA"/>
</dbReference>
<dbReference type="InterPro" id="IPR001128">
    <property type="entry name" value="Cyt_P450"/>
</dbReference>
<dbReference type="PRINTS" id="PR00359">
    <property type="entry name" value="BP450"/>
</dbReference>
<dbReference type="STRING" id="418495.SAMN05216215_100479"/>
<gene>
    <name evidence="4" type="ORF">SAMN05216215_100479</name>
</gene>
<keyword evidence="2" id="KW-0503">Monooxygenase</keyword>